<keyword evidence="3" id="KW-1003">Cell membrane</keyword>
<dbReference type="AlphaFoldDB" id="A0A2P5HLG6"/>
<feature type="transmembrane region" description="Helical" evidence="7">
    <location>
        <begin position="86"/>
        <end position="105"/>
    </location>
</feature>
<name>A0A2P5HLG6_DIAHE</name>
<dbReference type="Proteomes" id="UP000094444">
    <property type="component" value="Unassembled WGS sequence"/>
</dbReference>
<dbReference type="PANTHER" id="PTHR23502">
    <property type="entry name" value="MAJOR FACILITATOR SUPERFAMILY"/>
    <property type="match status" value="1"/>
</dbReference>
<dbReference type="Gene3D" id="1.20.1250.20">
    <property type="entry name" value="MFS general substrate transporter like domains"/>
    <property type="match status" value="1"/>
</dbReference>
<keyword evidence="5 7" id="KW-1133">Transmembrane helix</keyword>
<dbReference type="OrthoDB" id="9986881at2759"/>
<evidence type="ECO:0000256" key="7">
    <source>
        <dbReference type="SAM" id="Phobius"/>
    </source>
</evidence>
<sequence>MLFTEPILISLSLYMAFIYSVLFLDFTAYPIVFQSARGWSLGISGLSFLGIGLGMAIAALLSPLVDRIHARYVHKLGGPASPQPEALLPHLVIISWFLPLGLLWFGWTALPPTPTSALAANTLLRSLFGAVFAIFAKDYVKMAHRGILEDSHSMSS</sequence>
<dbReference type="STRING" id="158607.A0A2P5HLG6"/>
<keyword evidence="2" id="KW-0813">Transport</keyword>
<dbReference type="GO" id="GO:0022857">
    <property type="term" value="F:transmembrane transporter activity"/>
    <property type="evidence" value="ECO:0007669"/>
    <property type="project" value="TreeGrafter"/>
</dbReference>
<dbReference type="PANTHER" id="PTHR23502:SF186">
    <property type="entry name" value="MAJOR FACILITATOR SUPERFAMILY (MFS) PROFILE DOMAIN-CONTAINING PROTEIN"/>
    <property type="match status" value="1"/>
</dbReference>
<organism evidence="8 9">
    <name type="scientific">Diaporthe helianthi</name>
    <dbReference type="NCBI Taxonomy" id="158607"/>
    <lineage>
        <taxon>Eukaryota</taxon>
        <taxon>Fungi</taxon>
        <taxon>Dikarya</taxon>
        <taxon>Ascomycota</taxon>
        <taxon>Pezizomycotina</taxon>
        <taxon>Sordariomycetes</taxon>
        <taxon>Sordariomycetidae</taxon>
        <taxon>Diaporthales</taxon>
        <taxon>Diaporthaceae</taxon>
        <taxon>Diaporthe</taxon>
    </lineage>
</organism>
<keyword evidence="9" id="KW-1185">Reference proteome</keyword>
<evidence type="ECO:0000256" key="4">
    <source>
        <dbReference type="ARBA" id="ARBA00022692"/>
    </source>
</evidence>
<proteinExistence type="predicted"/>
<dbReference type="EMBL" id="MAVT02001382">
    <property type="protein sequence ID" value="POS71087.1"/>
    <property type="molecule type" value="Genomic_DNA"/>
</dbReference>
<gene>
    <name evidence="8" type="ORF">DHEL01_v210518</name>
</gene>
<evidence type="ECO:0000256" key="2">
    <source>
        <dbReference type="ARBA" id="ARBA00022448"/>
    </source>
</evidence>
<keyword evidence="6 7" id="KW-0472">Membrane</keyword>
<feature type="transmembrane region" description="Helical" evidence="7">
    <location>
        <begin position="41"/>
        <end position="65"/>
    </location>
</feature>
<feature type="transmembrane region" description="Helical" evidence="7">
    <location>
        <begin position="117"/>
        <end position="136"/>
    </location>
</feature>
<evidence type="ECO:0000313" key="9">
    <source>
        <dbReference type="Proteomes" id="UP000094444"/>
    </source>
</evidence>
<dbReference type="InParanoid" id="A0A2P5HLG6"/>
<evidence type="ECO:0000256" key="3">
    <source>
        <dbReference type="ARBA" id="ARBA00022475"/>
    </source>
</evidence>
<dbReference type="GO" id="GO:0005886">
    <property type="term" value="C:plasma membrane"/>
    <property type="evidence" value="ECO:0007669"/>
    <property type="project" value="UniProtKB-SubCell"/>
</dbReference>
<comment type="subcellular location">
    <subcellularLocation>
        <location evidence="1">Cell membrane</location>
        <topology evidence="1">Multi-pass membrane protein</topology>
    </subcellularLocation>
</comment>
<accession>A0A2P5HLG6</accession>
<evidence type="ECO:0000256" key="1">
    <source>
        <dbReference type="ARBA" id="ARBA00004651"/>
    </source>
</evidence>
<evidence type="ECO:0000256" key="5">
    <source>
        <dbReference type="ARBA" id="ARBA00022989"/>
    </source>
</evidence>
<dbReference type="SUPFAM" id="SSF103473">
    <property type="entry name" value="MFS general substrate transporter"/>
    <property type="match status" value="1"/>
</dbReference>
<keyword evidence="4 7" id="KW-0812">Transmembrane</keyword>
<evidence type="ECO:0000256" key="6">
    <source>
        <dbReference type="ARBA" id="ARBA00023136"/>
    </source>
</evidence>
<evidence type="ECO:0000313" key="8">
    <source>
        <dbReference type="EMBL" id="POS71087.1"/>
    </source>
</evidence>
<comment type="caution">
    <text evidence="8">The sequence shown here is derived from an EMBL/GenBank/DDBJ whole genome shotgun (WGS) entry which is preliminary data.</text>
</comment>
<feature type="transmembrane region" description="Helical" evidence="7">
    <location>
        <begin position="7"/>
        <end position="29"/>
    </location>
</feature>
<reference evidence="8" key="1">
    <citation type="submission" date="2017-09" db="EMBL/GenBank/DDBJ databases">
        <title>Polyketide synthases of a Diaporthe helianthi virulent isolate.</title>
        <authorList>
            <person name="Baroncelli R."/>
        </authorList>
    </citation>
    <scope>NUCLEOTIDE SEQUENCE [LARGE SCALE GENOMIC DNA]</scope>
    <source>
        <strain evidence="8">7/96</strain>
    </source>
</reference>
<dbReference type="InterPro" id="IPR036259">
    <property type="entry name" value="MFS_trans_sf"/>
</dbReference>
<protein>
    <submittedName>
        <fullName evidence="8">MFS multidrug transporter</fullName>
    </submittedName>
</protein>